<dbReference type="InterPro" id="IPR003439">
    <property type="entry name" value="ABC_transporter-like_ATP-bd"/>
</dbReference>
<keyword evidence="8 13" id="KW-0472">Membrane</keyword>
<dbReference type="InterPro" id="IPR003593">
    <property type="entry name" value="AAA+_ATPase"/>
</dbReference>
<keyword evidence="2" id="KW-0813">Transport</keyword>
<dbReference type="CDD" id="cd03255">
    <property type="entry name" value="ABC_MJ0796_LolCDE_FtsE"/>
    <property type="match status" value="1"/>
</dbReference>
<evidence type="ECO:0000256" key="10">
    <source>
        <dbReference type="ARBA" id="ARBA00038076"/>
    </source>
</evidence>
<evidence type="ECO:0000256" key="13">
    <source>
        <dbReference type="SAM" id="Phobius"/>
    </source>
</evidence>
<dbReference type="Gene3D" id="3.40.50.300">
    <property type="entry name" value="P-loop containing nucleotide triphosphate hydrolases"/>
    <property type="match status" value="1"/>
</dbReference>
<feature type="transmembrane region" description="Helical" evidence="13">
    <location>
        <begin position="1061"/>
        <end position="1087"/>
    </location>
</feature>
<feature type="compositionally biased region" description="Low complexity" evidence="12">
    <location>
        <begin position="258"/>
        <end position="267"/>
    </location>
</feature>
<comment type="caution">
    <text evidence="15">The sequence shown here is derived from an EMBL/GenBank/DDBJ whole genome shotgun (WGS) entry which is preliminary data.</text>
</comment>
<evidence type="ECO:0000313" key="15">
    <source>
        <dbReference type="EMBL" id="GMA25038.1"/>
    </source>
</evidence>
<feature type="transmembrane region" description="Helical" evidence="13">
    <location>
        <begin position="689"/>
        <end position="709"/>
    </location>
</feature>
<feature type="transmembrane region" description="Helical" evidence="13">
    <location>
        <begin position="287"/>
        <end position="310"/>
    </location>
</feature>
<protein>
    <recommendedName>
        <fullName evidence="14">ABC transporter domain-containing protein</fullName>
    </recommendedName>
</protein>
<evidence type="ECO:0000256" key="8">
    <source>
        <dbReference type="ARBA" id="ARBA00023136"/>
    </source>
</evidence>
<feature type="transmembrane region" description="Helical" evidence="13">
    <location>
        <begin position="637"/>
        <end position="656"/>
    </location>
</feature>
<feature type="region of interest" description="Disordered" evidence="12">
    <location>
        <begin position="226"/>
        <end position="271"/>
    </location>
</feature>
<reference evidence="16" key="1">
    <citation type="journal article" date="2019" name="Int. J. Syst. Evol. Microbiol.">
        <title>The Global Catalogue of Microorganisms (GCM) 10K type strain sequencing project: providing services to taxonomists for standard genome sequencing and annotation.</title>
        <authorList>
            <consortium name="The Broad Institute Genomics Platform"/>
            <consortium name="The Broad Institute Genome Sequencing Center for Infectious Disease"/>
            <person name="Wu L."/>
            <person name="Ma J."/>
        </authorList>
    </citation>
    <scope>NUCLEOTIDE SEQUENCE [LARGE SCALE GENOMIC DNA]</scope>
    <source>
        <strain evidence="16">NBRC 106348</strain>
    </source>
</reference>
<evidence type="ECO:0000259" key="14">
    <source>
        <dbReference type="PROSITE" id="PS50893"/>
    </source>
</evidence>
<comment type="subcellular location">
    <subcellularLocation>
        <location evidence="1">Cell inner membrane</location>
        <topology evidence="1">Multi-pass membrane protein</topology>
    </subcellularLocation>
</comment>
<dbReference type="InterPro" id="IPR050250">
    <property type="entry name" value="Macrolide_Exporter_MacB"/>
</dbReference>
<dbReference type="SUPFAM" id="SSF52540">
    <property type="entry name" value="P-loop containing nucleoside triphosphate hydrolases"/>
    <property type="match status" value="1"/>
</dbReference>
<keyword evidence="16" id="KW-1185">Reference proteome</keyword>
<feature type="compositionally biased region" description="Low complexity" evidence="12">
    <location>
        <begin position="1"/>
        <end position="19"/>
    </location>
</feature>
<dbReference type="EMBL" id="BSUK01000001">
    <property type="protein sequence ID" value="GMA25038.1"/>
    <property type="molecule type" value="Genomic_DNA"/>
</dbReference>
<evidence type="ECO:0000256" key="7">
    <source>
        <dbReference type="ARBA" id="ARBA00022989"/>
    </source>
</evidence>
<keyword evidence="7 13" id="KW-1133">Transmembrane helix</keyword>
<dbReference type="InterPro" id="IPR027417">
    <property type="entry name" value="P-loop_NTPase"/>
</dbReference>
<dbReference type="InterPro" id="IPR003838">
    <property type="entry name" value="ABC3_permease_C"/>
</dbReference>
<feature type="transmembrane region" description="Helical" evidence="13">
    <location>
        <begin position="715"/>
        <end position="738"/>
    </location>
</feature>
<dbReference type="Proteomes" id="UP001157091">
    <property type="component" value="Unassembled WGS sequence"/>
</dbReference>
<keyword evidence="5" id="KW-0547">Nucleotide-binding</keyword>
<keyword evidence="9" id="KW-0046">Antibiotic resistance</keyword>
<feature type="transmembrane region" description="Helical" evidence="13">
    <location>
        <begin position="538"/>
        <end position="562"/>
    </location>
</feature>
<gene>
    <name evidence="15" type="ORF">GCM10025864_27970</name>
</gene>
<organism evidence="15 16">
    <name type="scientific">Luteimicrobium album</name>
    <dbReference type="NCBI Taxonomy" id="1054550"/>
    <lineage>
        <taxon>Bacteria</taxon>
        <taxon>Bacillati</taxon>
        <taxon>Actinomycetota</taxon>
        <taxon>Actinomycetes</taxon>
        <taxon>Micrococcales</taxon>
        <taxon>Luteimicrobium</taxon>
    </lineage>
</organism>
<evidence type="ECO:0000256" key="5">
    <source>
        <dbReference type="ARBA" id="ARBA00022741"/>
    </source>
</evidence>
<keyword evidence="3" id="KW-1003">Cell membrane</keyword>
<dbReference type="InterPro" id="IPR017871">
    <property type="entry name" value="ABC_transporter-like_CS"/>
</dbReference>
<feature type="transmembrane region" description="Helical" evidence="13">
    <location>
        <begin position="1005"/>
        <end position="1033"/>
    </location>
</feature>
<evidence type="ECO:0000256" key="12">
    <source>
        <dbReference type="SAM" id="MobiDB-lite"/>
    </source>
</evidence>
<dbReference type="Pfam" id="PF02687">
    <property type="entry name" value="FtsX"/>
    <property type="match status" value="2"/>
</dbReference>
<dbReference type="InterPro" id="IPR017911">
    <property type="entry name" value="MacB-like_ATP-bd"/>
</dbReference>
<feature type="transmembrane region" description="Helical" evidence="13">
    <location>
        <begin position="1099"/>
        <end position="1119"/>
    </location>
</feature>
<accession>A0ABQ6I4G6</accession>
<evidence type="ECO:0000256" key="11">
    <source>
        <dbReference type="ARBA" id="ARBA00038388"/>
    </source>
</evidence>
<dbReference type="Pfam" id="PF00005">
    <property type="entry name" value="ABC_tran"/>
    <property type="match status" value="1"/>
</dbReference>
<evidence type="ECO:0000313" key="16">
    <source>
        <dbReference type="Proteomes" id="UP001157091"/>
    </source>
</evidence>
<dbReference type="PANTHER" id="PTHR30572">
    <property type="entry name" value="MEMBRANE COMPONENT OF TRANSPORTER-RELATED"/>
    <property type="match status" value="1"/>
</dbReference>
<dbReference type="PANTHER" id="PTHR30572:SF4">
    <property type="entry name" value="ABC TRANSPORTER PERMEASE YTRF"/>
    <property type="match status" value="1"/>
</dbReference>
<evidence type="ECO:0000256" key="6">
    <source>
        <dbReference type="ARBA" id="ARBA00022840"/>
    </source>
</evidence>
<keyword evidence="4 13" id="KW-0812">Transmembrane</keyword>
<feature type="transmembrane region" description="Helical" evidence="13">
    <location>
        <begin position="776"/>
        <end position="799"/>
    </location>
</feature>
<comment type="similarity">
    <text evidence="11">Belongs to the ABC transporter superfamily. Macrolide exporter (TC 3.A.1.122) family.</text>
</comment>
<feature type="compositionally biased region" description="Low complexity" evidence="12">
    <location>
        <begin position="237"/>
        <end position="248"/>
    </location>
</feature>
<evidence type="ECO:0000256" key="9">
    <source>
        <dbReference type="ARBA" id="ARBA00023251"/>
    </source>
</evidence>
<feature type="region of interest" description="Disordered" evidence="12">
    <location>
        <begin position="1"/>
        <end position="25"/>
    </location>
</feature>
<evidence type="ECO:0000256" key="1">
    <source>
        <dbReference type="ARBA" id="ARBA00004429"/>
    </source>
</evidence>
<evidence type="ECO:0000256" key="3">
    <source>
        <dbReference type="ARBA" id="ARBA00022475"/>
    </source>
</evidence>
<evidence type="ECO:0000256" key="4">
    <source>
        <dbReference type="ARBA" id="ARBA00022692"/>
    </source>
</evidence>
<feature type="domain" description="ABC transporter" evidence="14">
    <location>
        <begin position="30"/>
        <end position="268"/>
    </location>
</feature>
<keyword evidence="6" id="KW-0067">ATP-binding</keyword>
<evidence type="ECO:0000256" key="2">
    <source>
        <dbReference type="ARBA" id="ARBA00022448"/>
    </source>
</evidence>
<sequence>MAPSDQPAPTTTSAPPAASVLQPPASPVAVRARALTKTYGRGEAAVRALDAVDVDFEAGAFTAIMGPSGSGKSTLMHLLAGLDSATSGSAYLGGTEVTHLTDKELTLLRRERVGFVFQSFNLLPMFTAEQNITLPVELANGAVDRAWLEILVETLGLGQRLTHRPSELSGGQQQRVAIARALITKPEVVFADEPTGNLDSRSGAEVLSFLRRSVRELGRTIVMVTHDPRPPRTRTVSSCSPTAASRATSRTRRPRPRSPASTPCARSTTPRWPPMIRLTLAQMRRSVARLAAAGIAIAIGTGFVAATLVASDLIRTATTDSVAAPYARADLVVTADGEQLGAKDVADVAATPGVAAAAPRAMSWEDVAAHGKTLNSAFTGLPSDTRLEPQRVHDGAFPASDDEVALPVGQAERLGVEVGDTVTVTVTGAYDSQGAQPPAESRRLRVVGTLDDPYGAWTASGGAGIVTASTLRHWQDVEAGPGATVTYPAVLVALDAHASTAQASDALSALSLPDGARVLTRDALARELAAQATGDDDVFTYVVLTFAAIALVVAALVIANTFQVLVAQRARTLALLRCVGASKGQLGRSVVFEAGVLGLVGSAVGVVLGTGLAQLVLTVLRSRTTTPLPSSIDVSPVAVVVPLVVGTVVTIVASLAPARTATRVAPLAALRPAEAPTLTSRAGRVRGTLALLATVGGLLLLAVAVLAGTQGSPEIGLALGVLGGAVSFVGILVGSVFWMPRVVHAAGTALGKAGASSRLAAANTLRNPRRTTATSTALLIGVTLVAMMATGAASARVALGSTLDEHYPVDAIVTSYGSGDGPGEMTSALQSTLADVDGVRRVVPVSRANATLTSGGTSSGIELEGVEPAAGREVLRTPEALAGLDDREIAVNPASRDLGSTKLEDGDTVTLRAADDDGDPTGPSVRLQVRVVDLGDVGAYVTPAVFARVAPHVAPDTAWLAFADHADAADTLAAVQDAVADQDSSISVVGPAAQHADMEKVVDTILAIVLGLLAVAVVIALVGVANTLSLSVLERRRESATLRAIGLTRGQLRWMLAQEGMLIAGVGAVVGIVLGVAYGWAGAAAALGSFGSTPLVVPWSTIGVVLVVALVAGLAASALPGRSAARTSPVAALAVE</sequence>
<dbReference type="PROSITE" id="PS00211">
    <property type="entry name" value="ABC_TRANSPORTER_1"/>
    <property type="match status" value="1"/>
</dbReference>
<dbReference type="PROSITE" id="PS50893">
    <property type="entry name" value="ABC_TRANSPORTER_2"/>
    <property type="match status" value="1"/>
</dbReference>
<comment type="similarity">
    <text evidence="10">Belongs to the ABC-4 integral membrane protein family.</text>
</comment>
<proteinExistence type="inferred from homology"/>
<name>A0ABQ6I4G6_9MICO</name>
<dbReference type="SMART" id="SM00382">
    <property type="entry name" value="AAA"/>
    <property type="match status" value="1"/>
</dbReference>
<feature type="transmembrane region" description="Helical" evidence="13">
    <location>
        <begin position="590"/>
        <end position="617"/>
    </location>
</feature>